<dbReference type="EMBL" id="HBUF01026039">
    <property type="protein sequence ID" value="CAG6612950.1"/>
    <property type="molecule type" value="Transcribed_RNA"/>
</dbReference>
<dbReference type="EMBL" id="HBUF01026040">
    <property type="protein sequence ID" value="CAG6612953.1"/>
    <property type="molecule type" value="Transcribed_RNA"/>
</dbReference>
<accession>A0A8D8PT11</accession>
<dbReference type="EMBL" id="HBUF01227792">
    <property type="protein sequence ID" value="CAG6672177.1"/>
    <property type="molecule type" value="Transcribed_RNA"/>
</dbReference>
<reference evidence="1" key="1">
    <citation type="submission" date="2021-05" db="EMBL/GenBank/DDBJ databases">
        <authorList>
            <person name="Alioto T."/>
            <person name="Alioto T."/>
            <person name="Gomez Garrido J."/>
        </authorList>
    </citation>
    <scope>NUCLEOTIDE SEQUENCE</scope>
</reference>
<dbReference type="AlphaFoldDB" id="A0A8D8PT11"/>
<protein>
    <submittedName>
        <fullName evidence="1">Uncharacterized protein</fullName>
    </submittedName>
</protein>
<organism evidence="1">
    <name type="scientific">Cacopsylla melanoneura</name>
    <dbReference type="NCBI Taxonomy" id="428564"/>
    <lineage>
        <taxon>Eukaryota</taxon>
        <taxon>Metazoa</taxon>
        <taxon>Ecdysozoa</taxon>
        <taxon>Arthropoda</taxon>
        <taxon>Hexapoda</taxon>
        <taxon>Insecta</taxon>
        <taxon>Pterygota</taxon>
        <taxon>Neoptera</taxon>
        <taxon>Paraneoptera</taxon>
        <taxon>Hemiptera</taxon>
        <taxon>Sternorrhyncha</taxon>
        <taxon>Psylloidea</taxon>
        <taxon>Psyllidae</taxon>
        <taxon>Psyllinae</taxon>
        <taxon>Cacopsylla</taxon>
    </lineage>
</organism>
<dbReference type="EMBL" id="HBUF01026041">
    <property type="protein sequence ID" value="CAG6612955.1"/>
    <property type="molecule type" value="Transcribed_RNA"/>
</dbReference>
<proteinExistence type="predicted"/>
<evidence type="ECO:0000313" key="1">
    <source>
        <dbReference type="EMBL" id="CAG6612955.1"/>
    </source>
</evidence>
<name>A0A8D8PT11_9HEMI</name>
<sequence length="128" mass="14047">MRMERAAPCSTPPPPAITRTPCFMIWLRDSPSVHFNPVLPRPLSLTLTHPHYTSPILTTTAVVVVTLTLKRTRRNNVASPTLPLRFHLTLSLQTPASVQNCATVSIEPSPLYSEPPSGHLRLGNSYAA</sequence>